<name>A0ABW7EU42_9BURK</name>
<keyword evidence="2" id="KW-1185">Reference proteome</keyword>
<dbReference type="EMBL" id="JBIGHY010000009">
    <property type="protein sequence ID" value="MFG6416349.1"/>
    <property type="molecule type" value="Genomic_DNA"/>
</dbReference>
<reference evidence="1 2" key="1">
    <citation type="submission" date="2024-09" db="EMBL/GenBank/DDBJ databases">
        <title>Novel species of the genus Pelomonas and Roseateles isolated from streams.</title>
        <authorList>
            <person name="Lu H."/>
        </authorList>
    </citation>
    <scope>NUCLEOTIDE SEQUENCE [LARGE SCALE GENOMIC DNA]</scope>
    <source>
        <strain evidence="1 2">DC23W</strain>
    </source>
</reference>
<accession>A0ABW7EU42</accession>
<dbReference type="RefSeq" id="WP_394472417.1">
    <property type="nucleotide sequence ID" value="NZ_JBIGHY010000009.1"/>
</dbReference>
<comment type="caution">
    <text evidence="1">The sequence shown here is derived from an EMBL/GenBank/DDBJ whole genome shotgun (WGS) entry which is preliminary data.</text>
</comment>
<dbReference type="Proteomes" id="UP001606300">
    <property type="component" value="Unassembled WGS sequence"/>
</dbReference>
<sequence length="83" mass="9260">MLDTEEVSASDRGSETVGFVRCKDLIVPSLREIQILAMALIRDHGFEFDPYFVNELDPVTEIANQAIEPTRVGKSPLAAQLQR</sequence>
<protein>
    <submittedName>
        <fullName evidence="1">Uncharacterized protein</fullName>
    </submittedName>
</protein>
<gene>
    <name evidence="1" type="ORF">ACG02S_20855</name>
</gene>
<evidence type="ECO:0000313" key="1">
    <source>
        <dbReference type="EMBL" id="MFG6416349.1"/>
    </source>
</evidence>
<proteinExistence type="predicted"/>
<evidence type="ECO:0000313" key="2">
    <source>
        <dbReference type="Proteomes" id="UP001606300"/>
    </source>
</evidence>
<organism evidence="1 2">
    <name type="scientific">Pelomonas dachongensis</name>
    <dbReference type="NCBI Taxonomy" id="3299029"/>
    <lineage>
        <taxon>Bacteria</taxon>
        <taxon>Pseudomonadati</taxon>
        <taxon>Pseudomonadota</taxon>
        <taxon>Betaproteobacteria</taxon>
        <taxon>Burkholderiales</taxon>
        <taxon>Sphaerotilaceae</taxon>
        <taxon>Roseateles</taxon>
    </lineage>
</organism>